<evidence type="ECO:0000256" key="3">
    <source>
        <dbReference type="ARBA" id="ARBA00022989"/>
    </source>
</evidence>
<dbReference type="RefSeq" id="WP_076391462.1">
    <property type="nucleotide sequence ID" value="NZ_FTOV01000003.1"/>
</dbReference>
<gene>
    <name evidence="6" type="ORF">SAMN05421785_103294</name>
</gene>
<feature type="transmembrane region" description="Helical" evidence="5">
    <location>
        <begin position="72"/>
        <end position="91"/>
    </location>
</feature>
<protein>
    <submittedName>
        <fullName evidence="6">DoxX-like family protein</fullName>
    </submittedName>
</protein>
<dbReference type="GO" id="GO:0016020">
    <property type="term" value="C:membrane"/>
    <property type="evidence" value="ECO:0007669"/>
    <property type="project" value="UniProtKB-SubCell"/>
</dbReference>
<dbReference type="AlphaFoldDB" id="A0A1N7MKH1"/>
<evidence type="ECO:0000313" key="7">
    <source>
        <dbReference type="Proteomes" id="UP000185781"/>
    </source>
</evidence>
<proteinExistence type="predicted"/>
<keyword evidence="3 5" id="KW-1133">Transmembrane helix</keyword>
<feature type="transmembrane region" description="Helical" evidence="5">
    <location>
        <begin position="98"/>
        <end position="114"/>
    </location>
</feature>
<dbReference type="EMBL" id="FTOV01000003">
    <property type="protein sequence ID" value="SIS86512.1"/>
    <property type="molecule type" value="Genomic_DNA"/>
</dbReference>
<dbReference type="STRING" id="373672.SAMN05421785_103294"/>
<dbReference type="Proteomes" id="UP000185781">
    <property type="component" value="Unassembled WGS sequence"/>
</dbReference>
<reference evidence="6 7" key="1">
    <citation type="submission" date="2017-01" db="EMBL/GenBank/DDBJ databases">
        <authorList>
            <person name="Mah S.A."/>
            <person name="Swanson W.J."/>
            <person name="Moy G.W."/>
            <person name="Vacquier V.D."/>
        </authorList>
    </citation>
    <scope>NUCLEOTIDE SEQUENCE [LARGE SCALE GENOMIC DNA]</scope>
    <source>
        <strain evidence="6 7">DSM 18014</strain>
    </source>
</reference>
<evidence type="ECO:0000313" key="6">
    <source>
        <dbReference type="EMBL" id="SIS86512.1"/>
    </source>
</evidence>
<dbReference type="Pfam" id="PF13564">
    <property type="entry name" value="DoxX_2"/>
    <property type="match status" value="1"/>
</dbReference>
<feature type="transmembrane region" description="Helical" evidence="5">
    <location>
        <begin position="6"/>
        <end position="27"/>
    </location>
</feature>
<evidence type="ECO:0000256" key="5">
    <source>
        <dbReference type="SAM" id="Phobius"/>
    </source>
</evidence>
<sequence>MKKNTVIYWTATVIAMLTGATSGYFYFTNPMMIGVFHHLGFRDHFRQELGLLKVLGSLAILIPKVSSRIKEWTYFGFGITFLSGTYAHLVIDGLGKSLFPLIPFVFLVISYLYFHKLNNLTTLN</sequence>
<name>A0A1N7MKH1_9FLAO</name>
<evidence type="ECO:0000256" key="4">
    <source>
        <dbReference type="ARBA" id="ARBA00023136"/>
    </source>
</evidence>
<evidence type="ECO:0000256" key="1">
    <source>
        <dbReference type="ARBA" id="ARBA00004141"/>
    </source>
</evidence>
<organism evidence="6 7">
    <name type="scientific">Chryseobacterium gambrini</name>
    <dbReference type="NCBI Taxonomy" id="373672"/>
    <lineage>
        <taxon>Bacteria</taxon>
        <taxon>Pseudomonadati</taxon>
        <taxon>Bacteroidota</taxon>
        <taxon>Flavobacteriia</taxon>
        <taxon>Flavobacteriales</taxon>
        <taxon>Weeksellaceae</taxon>
        <taxon>Chryseobacterium group</taxon>
        <taxon>Chryseobacterium</taxon>
    </lineage>
</organism>
<dbReference type="InterPro" id="IPR032808">
    <property type="entry name" value="DoxX"/>
</dbReference>
<evidence type="ECO:0000256" key="2">
    <source>
        <dbReference type="ARBA" id="ARBA00022692"/>
    </source>
</evidence>
<keyword evidence="2 5" id="KW-0812">Transmembrane</keyword>
<accession>A0A1N7MKH1</accession>
<keyword evidence="4 5" id="KW-0472">Membrane</keyword>
<dbReference type="OrthoDB" id="7960583at2"/>
<comment type="subcellular location">
    <subcellularLocation>
        <location evidence="1">Membrane</location>
        <topology evidence="1">Multi-pass membrane protein</topology>
    </subcellularLocation>
</comment>